<accession>A0ABQ6P3U9</accession>
<sequence length="161" mass="17873">MKKPASLRAALARLMPDLARDTDRLAMWVEKGKVVARLGPQRGFAWEYDQIVLVSRYAGDPAALFFVICDWLRSQQPDLLASGADGFPFEVDMLSEAECDIQITLPLREAITATPGQDGKWHLDMVPEPVPMMPESQWLGPRLTSIWADGIQIAPLPPSES</sequence>
<organism evidence="1 2">
    <name type="scientific">Novosphingobium pituita</name>
    <dbReference type="NCBI Taxonomy" id="3056842"/>
    <lineage>
        <taxon>Bacteria</taxon>
        <taxon>Pseudomonadati</taxon>
        <taxon>Pseudomonadota</taxon>
        <taxon>Alphaproteobacteria</taxon>
        <taxon>Sphingomonadales</taxon>
        <taxon>Sphingomonadaceae</taxon>
        <taxon>Novosphingobium</taxon>
    </lineage>
</organism>
<gene>
    <name evidence="1" type="ORF">NUTIK01_07000</name>
</gene>
<proteinExistence type="predicted"/>
<reference evidence="1 2" key="1">
    <citation type="submission" date="2023-06" db="EMBL/GenBank/DDBJ databases">
        <title>Draft genome sequence of Novosphingobium sp. strain IK01.</title>
        <authorList>
            <person name="Hatamoto M."/>
            <person name="Ikarashi T."/>
            <person name="Yamaguchi T."/>
        </authorList>
    </citation>
    <scope>NUCLEOTIDE SEQUENCE [LARGE SCALE GENOMIC DNA]</scope>
    <source>
        <strain evidence="1 2">IK01</strain>
    </source>
</reference>
<evidence type="ECO:0000313" key="1">
    <source>
        <dbReference type="EMBL" id="GMM59923.1"/>
    </source>
</evidence>
<dbReference type="Pfam" id="PF06891">
    <property type="entry name" value="P2_Phage_GpR"/>
    <property type="match status" value="1"/>
</dbReference>
<dbReference type="RefSeq" id="WP_317973753.1">
    <property type="nucleotide sequence ID" value="NZ_BTFW01000001.1"/>
</dbReference>
<evidence type="ECO:0000313" key="2">
    <source>
        <dbReference type="Proteomes" id="UP001187221"/>
    </source>
</evidence>
<dbReference type="EMBL" id="BTFW01000001">
    <property type="protein sequence ID" value="GMM59923.1"/>
    <property type="molecule type" value="Genomic_DNA"/>
</dbReference>
<keyword evidence="2" id="KW-1185">Reference proteome</keyword>
<comment type="caution">
    <text evidence="1">The sequence shown here is derived from an EMBL/GenBank/DDBJ whole genome shotgun (WGS) entry which is preliminary data.</text>
</comment>
<protein>
    <submittedName>
        <fullName evidence="1">Phage tail protein</fullName>
    </submittedName>
</protein>
<dbReference type="Proteomes" id="UP001187221">
    <property type="component" value="Unassembled WGS sequence"/>
</dbReference>
<dbReference type="InterPro" id="IPR009678">
    <property type="entry name" value="Phage_tail_completion_R"/>
</dbReference>
<name>A0ABQ6P3U9_9SPHN</name>